<feature type="region of interest" description="Disordered" evidence="1">
    <location>
        <begin position="38"/>
        <end position="135"/>
    </location>
</feature>
<name>A0AAV7PLR9_PLEWA</name>
<proteinExistence type="predicted"/>
<evidence type="ECO:0000256" key="1">
    <source>
        <dbReference type="SAM" id="MobiDB-lite"/>
    </source>
</evidence>
<keyword evidence="3" id="KW-1185">Reference proteome</keyword>
<protein>
    <submittedName>
        <fullName evidence="2">Uncharacterized protein</fullName>
    </submittedName>
</protein>
<dbReference type="AlphaFoldDB" id="A0AAV7PLR9"/>
<feature type="compositionally biased region" description="Low complexity" evidence="1">
    <location>
        <begin position="64"/>
        <end position="77"/>
    </location>
</feature>
<dbReference type="EMBL" id="JANPWB010000011">
    <property type="protein sequence ID" value="KAJ1127488.1"/>
    <property type="molecule type" value="Genomic_DNA"/>
</dbReference>
<reference evidence="2" key="1">
    <citation type="journal article" date="2022" name="bioRxiv">
        <title>Sequencing and chromosome-scale assembly of the giantPleurodeles waltlgenome.</title>
        <authorList>
            <person name="Brown T."/>
            <person name="Elewa A."/>
            <person name="Iarovenko S."/>
            <person name="Subramanian E."/>
            <person name="Araus A.J."/>
            <person name="Petzold A."/>
            <person name="Susuki M."/>
            <person name="Suzuki K.-i.T."/>
            <person name="Hayashi T."/>
            <person name="Toyoda A."/>
            <person name="Oliveira C."/>
            <person name="Osipova E."/>
            <person name="Leigh N.D."/>
            <person name="Simon A."/>
            <person name="Yun M.H."/>
        </authorList>
    </citation>
    <scope>NUCLEOTIDE SEQUENCE</scope>
    <source>
        <strain evidence="2">20211129_DDA</strain>
        <tissue evidence="2">Liver</tissue>
    </source>
</reference>
<gene>
    <name evidence="2" type="ORF">NDU88_005887</name>
</gene>
<sequence length="135" mass="14780">MGLPLQAVTHNVVARTTRRSAVVESCVLATQLCLVPDCHTRTSSPRGDHRHRQDQHRCRLPLNVSVSPPVPQSRSRPTQGYPINTLPQKGGVGGGVGSPQAKSSKRPPPPPHTPRSSVRDWQPKLPPQLLKDRHP</sequence>
<evidence type="ECO:0000313" key="2">
    <source>
        <dbReference type="EMBL" id="KAJ1127488.1"/>
    </source>
</evidence>
<dbReference type="Proteomes" id="UP001066276">
    <property type="component" value="Chromosome 7"/>
</dbReference>
<accession>A0AAV7PLR9</accession>
<organism evidence="2 3">
    <name type="scientific">Pleurodeles waltl</name>
    <name type="common">Iberian ribbed newt</name>
    <dbReference type="NCBI Taxonomy" id="8319"/>
    <lineage>
        <taxon>Eukaryota</taxon>
        <taxon>Metazoa</taxon>
        <taxon>Chordata</taxon>
        <taxon>Craniata</taxon>
        <taxon>Vertebrata</taxon>
        <taxon>Euteleostomi</taxon>
        <taxon>Amphibia</taxon>
        <taxon>Batrachia</taxon>
        <taxon>Caudata</taxon>
        <taxon>Salamandroidea</taxon>
        <taxon>Salamandridae</taxon>
        <taxon>Pleurodelinae</taxon>
        <taxon>Pleurodeles</taxon>
    </lineage>
</organism>
<comment type="caution">
    <text evidence="2">The sequence shown here is derived from an EMBL/GenBank/DDBJ whole genome shotgun (WGS) entry which is preliminary data.</text>
</comment>
<evidence type="ECO:0000313" key="3">
    <source>
        <dbReference type="Proteomes" id="UP001066276"/>
    </source>
</evidence>